<feature type="domain" description="Integrase SAM-like N-terminal" evidence="2">
    <location>
        <begin position="8"/>
        <end position="72"/>
    </location>
</feature>
<reference evidence="3 4" key="1">
    <citation type="journal article" date="2021" name="Int. J. Syst. Evol. Microbiol.">
        <title>Amazonocrinis nigriterrae gen. nov., sp. nov., Atlanticothrix silvestris gen. nov., sp. nov. and Dendronalium phyllosphericum gen. nov., sp. nov., nostocacean cyanobacteria from Brazilian environments.</title>
        <authorList>
            <person name="Alvarenga D.O."/>
            <person name="Andreote A.P.D."/>
            <person name="Branco L.H.Z."/>
            <person name="Delbaje E."/>
            <person name="Cruz R.B."/>
            <person name="Varani A.M."/>
            <person name="Fiore M.F."/>
        </authorList>
    </citation>
    <scope>NUCLEOTIDE SEQUENCE [LARGE SCALE GENOMIC DNA]</scope>
    <source>
        <strain evidence="3 4">CENA369</strain>
    </source>
</reference>
<keyword evidence="1" id="KW-0238">DNA-binding</keyword>
<evidence type="ECO:0000313" key="4">
    <source>
        <dbReference type="Proteomes" id="UP000662314"/>
    </source>
</evidence>
<dbReference type="InterPro" id="IPR010998">
    <property type="entry name" value="Integrase_recombinase_N"/>
</dbReference>
<evidence type="ECO:0000313" key="3">
    <source>
        <dbReference type="EMBL" id="MBH8572422.1"/>
    </source>
</evidence>
<accession>A0A8J7LC26</accession>
<dbReference type="EMBL" id="JAECZA010000012">
    <property type="protein sequence ID" value="MBH8572422.1"/>
    <property type="molecule type" value="Genomic_DNA"/>
</dbReference>
<dbReference type="AlphaFoldDB" id="A0A8J7LC26"/>
<dbReference type="Gene3D" id="1.10.150.130">
    <property type="match status" value="1"/>
</dbReference>
<dbReference type="Proteomes" id="UP000662314">
    <property type="component" value="Unassembled WGS sequence"/>
</dbReference>
<evidence type="ECO:0000259" key="2">
    <source>
        <dbReference type="Pfam" id="PF13495"/>
    </source>
</evidence>
<dbReference type="InterPro" id="IPR004107">
    <property type="entry name" value="Integrase_SAM-like_N"/>
</dbReference>
<protein>
    <submittedName>
        <fullName evidence="3">Phage integrase N-terminal SAM-like domain-containing protein</fullName>
    </submittedName>
</protein>
<dbReference type="RefSeq" id="WP_214431245.1">
    <property type="nucleotide sequence ID" value="NZ_CAWPUQ010000024.1"/>
</dbReference>
<dbReference type="GO" id="GO:0015074">
    <property type="term" value="P:DNA integration"/>
    <property type="evidence" value="ECO:0007669"/>
    <property type="project" value="InterPro"/>
</dbReference>
<gene>
    <name evidence="3" type="ORF">I8752_05110</name>
</gene>
<sequence length="74" mass="8899">MQERSKKLLEQVHKTIRLKHYSYKTEKSHIDRIRRYIFVHNKRHPQDMENAEIEAFTKHLAVKENIAASTQNPS</sequence>
<proteinExistence type="predicted"/>
<organism evidence="3 4">
    <name type="scientific">Dendronalium phyllosphericum CENA369</name>
    <dbReference type="NCBI Taxonomy" id="1725256"/>
    <lineage>
        <taxon>Bacteria</taxon>
        <taxon>Bacillati</taxon>
        <taxon>Cyanobacteriota</taxon>
        <taxon>Cyanophyceae</taxon>
        <taxon>Nostocales</taxon>
        <taxon>Nostocaceae</taxon>
        <taxon>Dendronalium</taxon>
        <taxon>Dendronalium phyllosphericum</taxon>
    </lineage>
</organism>
<name>A0A8J7LC26_9NOST</name>
<keyword evidence="4" id="KW-1185">Reference proteome</keyword>
<dbReference type="GO" id="GO:0003677">
    <property type="term" value="F:DNA binding"/>
    <property type="evidence" value="ECO:0007669"/>
    <property type="project" value="UniProtKB-KW"/>
</dbReference>
<evidence type="ECO:0000256" key="1">
    <source>
        <dbReference type="ARBA" id="ARBA00023125"/>
    </source>
</evidence>
<dbReference type="Pfam" id="PF13495">
    <property type="entry name" value="Phage_int_SAM_4"/>
    <property type="match status" value="1"/>
</dbReference>
<comment type="caution">
    <text evidence="3">The sequence shown here is derived from an EMBL/GenBank/DDBJ whole genome shotgun (WGS) entry which is preliminary data.</text>
</comment>